<dbReference type="Proteomes" id="UP000230750">
    <property type="component" value="Unassembled WGS sequence"/>
</dbReference>
<reference evidence="8 9" key="1">
    <citation type="journal article" date="2017" name="PLoS Biol.">
        <title>The sea cucumber genome provides insights into morphological evolution and visceral regeneration.</title>
        <authorList>
            <person name="Zhang X."/>
            <person name="Sun L."/>
            <person name="Yuan J."/>
            <person name="Sun Y."/>
            <person name="Gao Y."/>
            <person name="Zhang L."/>
            <person name="Li S."/>
            <person name="Dai H."/>
            <person name="Hamel J.F."/>
            <person name="Liu C."/>
            <person name="Yu Y."/>
            <person name="Liu S."/>
            <person name="Lin W."/>
            <person name="Guo K."/>
            <person name="Jin S."/>
            <person name="Xu P."/>
            <person name="Storey K.B."/>
            <person name="Huan P."/>
            <person name="Zhang T."/>
            <person name="Zhou Y."/>
            <person name="Zhang J."/>
            <person name="Lin C."/>
            <person name="Li X."/>
            <person name="Xing L."/>
            <person name="Huo D."/>
            <person name="Sun M."/>
            <person name="Wang L."/>
            <person name="Mercier A."/>
            <person name="Li F."/>
            <person name="Yang H."/>
            <person name="Xiang J."/>
        </authorList>
    </citation>
    <scope>NUCLEOTIDE SEQUENCE [LARGE SCALE GENOMIC DNA]</scope>
    <source>
        <strain evidence="8">Shaxun</strain>
        <tissue evidence="8">Muscle</tissue>
    </source>
</reference>
<keyword evidence="9" id="KW-1185">Reference proteome</keyword>
<sequence>MMAKANLYVNLAKGMKMPLLGLGTWKSEPSKLSAAVKAAIDTGYRHIDCAYCYENEEAVGDGIQAKTTDGTVKREDLFITSKLFESFHRLGDVESGLKKSLQSLKLDYLDLYLVHWPFGIQNIEGEMYPKGPDGNTLFNDVHFTETWQGMEQLVQKGLVKSIGVSNFNISQIKEIQALPNRVPISNIQIELSPYLVQDDLVSFCKSQGITVTAYSPLGSPDREDPQDGEPVLMDDPKLIDLARKKGKSVAQILIRYHLQQNVACMPKSVTPSRIQENFQVVYKVFHS</sequence>
<proteinExistence type="inferred from homology"/>
<dbReference type="InterPro" id="IPR018170">
    <property type="entry name" value="Aldo/ket_reductase_CS"/>
</dbReference>
<dbReference type="PROSITE" id="PS00063">
    <property type="entry name" value="ALDOKETO_REDUCTASE_3"/>
    <property type="match status" value="1"/>
</dbReference>
<name>A0A2G8JW94_STIJA</name>
<evidence type="ECO:0000259" key="7">
    <source>
        <dbReference type="Pfam" id="PF00248"/>
    </source>
</evidence>
<dbReference type="SUPFAM" id="SSF51430">
    <property type="entry name" value="NAD(P)-linked oxidoreductase"/>
    <property type="match status" value="1"/>
</dbReference>
<gene>
    <name evidence="8" type="ORF">BSL78_23128</name>
</gene>
<comment type="similarity">
    <text evidence="1">Belongs to the aldo/keto reductase family.</text>
</comment>
<dbReference type="InterPro" id="IPR036812">
    <property type="entry name" value="NAD(P)_OxRdtase_dom_sf"/>
</dbReference>
<dbReference type="Pfam" id="PF00248">
    <property type="entry name" value="Aldo_ket_red"/>
    <property type="match status" value="1"/>
</dbReference>
<accession>A0A2G8JW94</accession>
<dbReference type="PRINTS" id="PR00069">
    <property type="entry name" value="ALDKETRDTASE"/>
</dbReference>
<dbReference type="GO" id="GO:0016491">
    <property type="term" value="F:oxidoreductase activity"/>
    <property type="evidence" value="ECO:0007669"/>
    <property type="project" value="UniProtKB-KW"/>
</dbReference>
<dbReference type="FunFam" id="3.20.20.100:FF:000006">
    <property type="entry name" value="Aldo-keto reductase family 1 member A1"/>
    <property type="match status" value="1"/>
</dbReference>
<feature type="active site" description="Proton donor" evidence="4">
    <location>
        <position position="53"/>
    </location>
</feature>
<evidence type="ECO:0000313" key="8">
    <source>
        <dbReference type="EMBL" id="PIK40024.1"/>
    </source>
</evidence>
<evidence type="ECO:0000256" key="2">
    <source>
        <dbReference type="ARBA" id="ARBA00022857"/>
    </source>
</evidence>
<feature type="domain" description="NADP-dependent oxidoreductase" evidence="7">
    <location>
        <begin position="20"/>
        <end position="282"/>
    </location>
</feature>
<feature type="binding site" evidence="5">
    <location>
        <position position="115"/>
    </location>
    <ligand>
        <name>substrate</name>
    </ligand>
</feature>
<dbReference type="InterPro" id="IPR020471">
    <property type="entry name" value="AKR"/>
</dbReference>
<evidence type="ECO:0000256" key="1">
    <source>
        <dbReference type="ARBA" id="ARBA00007905"/>
    </source>
</evidence>
<comment type="caution">
    <text evidence="8">The sequence shown here is derived from an EMBL/GenBank/DDBJ whole genome shotgun (WGS) entry which is preliminary data.</text>
</comment>
<dbReference type="InterPro" id="IPR023210">
    <property type="entry name" value="NADP_OxRdtase_dom"/>
</dbReference>
<dbReference type="PROSITE" id="PS00798">
    <property type="entry name" value="ALDOKETO_REDUCTASE_1"/>
    <property type="match status" value="1"/>
</dbReference>
<evidence type="ECO:0000256" key="5">
    <source>
        <dbReference type="PIRSR" id="PIRSR000097-2"/>
    </source>
</evidence>
<keyword evidence="3" id="KW-0560">Oxidoreductase</keyword>
<keyword evidence="2" id="KW-0521">NADP</keyword>
<evidence type="ECO:0000256" key="6">
    <source>
        <dbReference type="PIRSR" id="PIRSR000097-3"/>
    </source>
</evidence>
<dbReference type="PANTHER" id="PTHR11732">
    <property type="entry name" value="ALDO/KETO REDUCTASE"/>
    <property type="match status" value="1"/>
</dbReference>
<evidence type="ECO:0000256" key="4">
    <source>
        <dbReference type="PIRSR" id="PIRSR000097-1"/>
    </source>
</evidence>
<dbReference type="EMBL" id="MRZV01001173">
    <property type="protein sequence ID" value="PIK40024.1"/>
    <property type="molecule type" value="Genomic_DNA"/>
</dbReference>
<dbReference type="PROSITE" id="PS00062">
    <property type="entry name" value="ALDOKETO_REDUCTASE_2"/>
    <property type="match status" value="1"/>
</dbReference>
<feature type="site" description="Lowers pKa of active site Tyr" evidence="6">
    <location>
        <position position="82"/>
    </location>
</feature>
<protein>
    <submittedName>
        <fullName evidence="8">Putative alcohol dehydrogenase</fullName>
    </submittedName>
</protein>
<dbReference type="PIRSF" id="PIRSF000097">
    <property type="entry name" value="AKR"/>
    <property type="match status" value="1"/>
</dbReference>
<dbReference type="AlphaFoldDB" id="A0A2G8JW94"/>
<organism evidence="8 9">
    <name type="scientific">Stichopus japonicus</name>
    <name type="common">Sea cucumber</name>
    <dbReference type="NCBI Taxonomy" id="307972"/>
    <lineage>
        <taxon>Eukaryota</taxon>
        <taxon>Metazoa</taxon>
        <taxon>Echinodermata</taxon>
        <taxon>Eleutherozoa</taxon>
        <taxon>Echinozoa</taxon>
        <taxon>Holothuroidea</taxon>
        <taxon>Aspidochirotacea</taxon>
        <taxon>Aspidochirotida</taxon>
        <taxon>Stichopodidae</taxon>
        <taxon>Apostichopus</taxon>
    </lineage>
</organism>
<evidence type="ECO:0000256" key="3">
    <source>
        <dbReference type="ARBA" id="ARBA00023002"/>
    </source>
</evidence>
<evidence type="ECO:0000313" key="9">
    <source>
        <dbReference type="Proteomes" id="UP000230750"/>
    </source>
</evidence>
<dbReference type="STRING" id="307972.A0A2G8JW94"/>
<dbReference type="Gene3D" id="3.20.20.100">
    <property type="entry name" value="NADP-dependent oxidoreductase domain"/>
    <property type="match status" value="1"/>
</dbReference>
<dbReference type="OrthoDB" id="416253at2759"/>